<feature type="transmembrane region" description="Helical" evidence="8">
    <location>
        <begin position="317"/>
        <end position="341"/>
    </location>
</feature>
<keyword evidence="6 8" id="KW-0472">Membrane</keyword>
<organism evidence="10 11">
    <name type="scientific">Morganella morganii</name>
    <name type="common">Proteus morganii</name>
    <dbReference type="NCBI Taxonomy" id="582"/>
    <lineage>
        <taxon>Bacteria</taxon>
        <taxon>Pseudomonadati</taxon>
        <taxon>Pseudomonadota</taxon>
        <taxon>Gammaproteobacteria</taxon>
        <taxon>Enterobacterales</taxon>
        <taxon>Morganellaceae</taxon>
        <taxon>Morganella</taxon>
    </lineage>
</organism>
<feature type="domain" description="ABC3 transporter permease C-terminal" evidence="9">
    <location>
        <begin position="326"/>
        <end position="453"/>
    </location>
</feature>
<evidence type="ECO:0000256" key="7">
    <source>
        <dbReference type="SAM" id="MobiDB-lite"/>
    </source>
</evidence>
<evidence type="ECO:0000256" key="4">
    <source>
        <dbReference type="ARBA" id="ARBA00022692"/>
    </source>
</evidence>
<accession>A0A9Q4CL83</accession>
<gene>
    <name evidence="10" type="ORF">N0392_01640</name>
</gene>
<dbReference type="EMBL" id="JAPNMI010000001">
    <property type="protein sequence ID" value="MCY0788392.1"/>
    <property type="molecule type" value="Genomic_DNA"/>
</dbReference>
<evidence type="ECO:0000256" key="2">
    <source>
        <dbReference type="ARBA" id="ARBA00005236"/>
    </source>
</evidence>
<evidence type="ECO:0000256" key="8">
    <source>
        <dbReference type="SAM" id="Phobius"/>
    </source>
</evidence>
<reference evidence="10" key="1">
    <citation type="submission" date="2022-08" db="EMBL/GenBank/DDBJ databases">
        <authorList>
            <person name="Dale J.L."/>
        </authorList>
    </citation>
    <scope>NUCLEOTIDE SEQUENCE</scope>
    <source>
        <strain evidence="10">2022EL-00758</strain>
    </source>
</reference>
<dbReference type="AlphaFoldDB" id="A0A9Q4CL83"/>
<comment type="subcellular location">
    <subcellularLocation>
        <location evidence="1">Cell membrane</location>
        <topology evidence="1">Multi-pass membrane protein</topology>
    </subcellularLocation>
</comment>
<dbReference type="InterPro" id="IPR051447">
    <property type="entry name" value="Lipoprotein-release_system"/>
</dbReference>
<dbReference type="InterPro" id="IPR003838">
    <property type="entry name" value="ABC3_permease_C"/>
</dbReference>
<feature type="transmembrane region" description="Helical" evidence="8">
    <location>
        <begin position="21"/>
        <end position="38"/>
    </location>
</feature>
<evidence type="ECO:0000256" key="5">
    <source>
        <dbReference type="ARBA" id="ARBA00022989"/>
    </source>
</evidence>
<keyword evidence="5 8" id="KW-1133">Transmembrane helix</keyword>
<name>A0A9Q4CL83_MORMO</name>
<evidence type="ECO:0000256" key="3">
    <source>
        <dbReference type="ARBA" id="ARBA00022475"/>
    </source>
</evidence>
<feature type="transmembrane region" description="Helical" evidence="8">
    <location>
        <begin position="420"/>
        <end position="444"/>
    </location>
</feature>
<dbReference type="PANTHER" id="PTHR30489:SF0">
    <property type="entry name" value="LIPOPROTEIN-RELEASING SYSTEM TRANSMEMBRANE PROTEIN LOLE"/>
    <property type="match status" value="1"/>
</dbReference>
<proteinExistence type="inferred from homology"/>
<dbReference type="GO" id="GO:0044874">
    <property type="term" value="P:lipoprotein localization to outer membrane"/>
    <property type="evidence" value="ECO:0007669"/>
    <property type="project" value="TreeGrafter"/>
</dbReference>
<evidence type="ECO:0000259" key="9">
    <source>
        <dbReference type="Pfam" id="PF02687"/>
    </source>
</evidence>
<evidence type="ECO:0000256" key="1">
    <source>
        <dbReference type="ARBA" id="ARBA00004651"/>
    </source>
</evidence>
<feature type="transmembrane region" description="Helical" evidence="8">
    <location>
        <begin position="376"/>
        <end position="400"/>
    </location>
</feature>
<evidence type="ECO:0000313" key="10">
    <source>
        <dbReference type="EMBL" id="MCY0788392.1"/>
    </source>
</evidence>
<dbReference type="GO" id="GO:0098797">
    <property type="term" value="C:plasma membrane protein complex"/>
    <property type="evidence" value="ECO:0007669"/>
    <property type="project" value="TreeGrafter"/>
</dbReference>
<protein>
    <submittedName>
        <fullName evidence="10">FtsX-like permease family protein</fullName>
    </submittedName>
</protein>
<evidence type="ECO:0000256" key="6">
    <source>
        <dbReference type="ARBA" id="ARBA00023136"/>
    </source>
</evidence>
<keyword evidence="3" id="KW-1003">Cell membrane</keyword>
<comment type="similarity">
    <text evidence="2">Belongs to the ABC-4 integral membrane protein family. LolC/E subfamily.</text>
</comment>
<keyword evidence="4 8" id="KW-0812">Transmembrane</keyword>
<dbReference type="PANTHER" id="PTHR30489">
    <property type="entry name" value="LIPOPROTEIN-RELEASING SYSTEM TRANSMEMBRANE PROTEIN LOLE"/>
    <property type="match status" value="1"/>
</dbReference>
<dbReference type="Pfam" id="PF02687">
    <property type="entry name" value="FtsX"/>
    <property type="match status" value="1"/>
</dbReference>
<evidence type="ECO:0000313" key="11">
    <source>
        <dbReference type="Proteomes" id="UP001076655"/>
    </source>
</evidence>
<sequence>MQTFKLALRNLLRNRRRTCSTLCAIIIGAISILLFGGYNHSIEYSLRTTFVRDIGHLQIQHRDYFSEGMANPQKYSIHNYQEIIDAISADPELSKMINISAPILLINGIASNYSAGTSRPVLIYGTESDSQKILGQWDEYQLGKGINTRNIPDKSVPDAGLTGKGLSRLLKLDEPEDTVSADNSRENNEAESLPDDLAQLVQDTRSERKPDSGKYIELLAASAGGAPNIVRMKVTGIQPQAARELDDNYVNVHLSQAQQLLYGNGDRGVTAIVLQLNHSDQIDEVRERLQQLPALTSADVPLVILDFTQLQPLYNQILAMFGKLFNFLLVIILCITLFTIGNTMSMAVLERTTEIGTLRAVGLKQRDIRNLFLNEGILLGVIGSVAGVASALLVAAVINMSGLTWQPPGVIAPIPVRIKIWGEFVMIASVVGTLMVAAVVSSWWPSRRAANVSIVEALRYI</sequence>
<dbReference type="Proteomes" id="UP001076655">
    <property type="component" value="Unassembled WGS sequence"/>
</dbReference>
<comment type="caution">
    <text evidence="10">The sequence shown here is derived from an EMBL/GenBank/DDBJ whole genome shotgun (WGS) entry which is preliminary data.</text>
</comment>
<feature type="region of interest" description="Disordered" evidence="7">
    <location>
        <begin position="172"/>
        <end position="193"/>
    </location>
</feature>
<dbReference type="RefSeq" id="WP_052926141.1">
    <property type="nucleotide sequence ID" value="NZ_JAACFZ010000001.1"/>
</dbReference>